<feature type="compositionally biased region" description="Gly residues" evidence="1">
    <location>
        <begin position="105"/>
        <end position="118"/>
    </location>
</feature>
<dbReference type="EMBL" id="KN834794">
    <property type="protein sequence ID" value="KIK56886.1"/>
    <property type="molecule type" value="Genomic_DNA"/>
</dbReference>
<reference evidence="3 4" key="1">
    <citation type="submission" date="2014-04" db="EMBL/GenBank/DDBJ databases">
        <title>Evolutionary Origins and Diversification of the Mycorrhizal Mutualists.</title>
        <authorList>
            <consortium name="DOE Joint Genome Institute"/>
            <consortium name="Mycorrhizal Genomics Consortium"/>
            <person name="Kohler A."/>
            <person name="Kuo A."/>
            <person name="Nagy L.G."/>
            <person name="Floudas D."/>
            <person name="Copeland A."/>
            <person name="Barry K.W."/>
            <person name="Cichocki N."/>
            <person name="Veneault-Fourrey C."/>
            <person name="LaButti K."/>
            <person name="Lindquist E.A."/>
            <person name="Lipzen A."/>
            <person name="Lundell T."/>
            <person name="Morin E."/>
            <person name="Murat C."/>
            <person name="Riley R."/>
            <person name="Ohm R."/>
            <person name="Sun H."/>
            <person name="Tunlid A."/>
            <person name="Henrissat B."/>
            <person name="Grigoriev I.V."/>
            <person name="Hibbett D.S."/>
            <person name="Martin F."/>
        </authorList>
    </citation>
    <scope>NUCLEOTIDE SEQUENCE [LARGE SCALE GENOMIC DNA]</scope>
    <source>
        <strain evidence="3 4">FD-317 M1</strain>
    </source>
</reference>
<name>A0A0D0BP84_9AGAR</name>
<evidence type="ECO:0000256" key="2">
    <source>
        <dbReference type="SAM" id="Phobius"/>
    </source>
</evidence>
<keyword evidence="2" id="KW-0812">Transmembrane</keyword>
<keyword evidence="2" id="KW-1133">Transmembrane helix</keyword>
<dbReference type="Proteomes" id="UP000053593">
    <property type="component" value="Unassembled WGS sequence"/>
</dbReference>
<evidence type="ECO:0000313" key="4">
    <source>
        <dbReference type="Proteomes" id="UP000053593"/>
    </source>
</evidence>
<proteinExistence type="predicted"/>
<keyword evidence="4" id="KW-1185">Reference proteome</keyword>
<dbReference type="HOGENOM" id="CLU_1652349_0_0_1"/>
<sequence>MSLSKGAIAGIAVSSAIIVFNVTIMLYLWIKRRRTHSRFRNQKARYAFKSTSNSAGGSKAGVSGPQSTSTKGMDRSRGAQDSLAYITPYYSPEPTHHHYSHRGSSWGGESGSSGGDSGGWVEQNAGGDGGVGDGGGGDGGNGDGDGGGDGGDDGGGDGGGGD</sequence>
<dbReference type="AlphaFoldDB" id="A0A0D0BP84"/>
<keyword evidence="2" id="KW-0472">Membrane</keyword>
<feature type="region of interest" description="Disordered" evidence="1">
    <location>
        <begin position="50"/>
        <end position="162"/>
    </location>
</feature>
<protein>
    <submittedName>
        <fullName evidence="3">Uncharacterized protein</fullName>
    </submittedName>
</protein>
<accession>A0A0D0BP84</accession>
<feature type="transmembrane region" description="Helical" evidence="2">
    <location>
        <begin position="6"/>
        <end position="30"/>
    </location>
</feature>
<organism evidence="3 4">
    <name type="scientific">Collybiopsis luxurians FD-317 M1</name>
    <dbReference type="NCBI Taxonomy" id="944289"/>
    <lineage>
        <taxon>Eukaryota</taxon>
        <taxon>Fungi</taxon>
        <taxon>Dikarya</taxon>
        <taxon>Basidiomycota</taxon>
        <taxon>Agaricomycotina</taxon>
        <taxon>Agaricomycetes</taxon>
        <taxon>Agaricomycetidae</taxon>
        <taxon>Agaricales</taxon>
        <taxon>Marasmiineae</taxon>
        <taxon>Omphalotaceae</taxon>
        <taxon>Collybiopsis</taxon>
        <taxon>Collybiopsis luxurians</taxon>
    </lineage>
</organism>
<evidence type="ECO:0000313" key="3">
    <source>
        <dbReference type="EMBL" id="KIK56886.1"/>
    </source>
</evidence>
<feature type="compositionally biased region" description="Gly residues" evidence="1">
    <location>
        <begin position="126"/>
        <end position="149"/>
    </location>
</feature>
<evidence type="ECO:0000256" key="1">
    <source>
        <dbReference type="SAM" id="MobiDB-lite"/>
    </source>
</evidence>
<gene>
    <name evidence="3" type="ORF">GYMLUDRAFT_776142</name>
</gene>